<comment type="subcellular location">
    <subcellularLocation>
        <location evidence="1">Cell envelope</location>
    </subcellularLocation>
</comment>
<proteinExistence type="predicted"/>
<evidence type="ECO:0000256" key="3">
    <source>
        <dbReference type="ARBA" id="ARBA00023157"/>
    </source>
</evidence>
<dbReference type="InterPro" id="IPR012336">
    <property type="entry name" value="Thioredoxin-like_fold"/>
</dbReference>
<reference evidence="7 8" key="1">
    <citation type="submission" date="2018-08" db="EMBL/GenBank/DDBJ databases">
        <title>A genome reference for cultivated species of the human gut microbiota.</title>
        <authorList>
            <person name="Zou Y."/>
            <person name="Xue W."/>
            <person name="Luo G."/>
        </authorList>
    </citation>
    <scope>NUCLEOTIDE SEQUENCE [LARGE SCALE GENOMIC DNA]</scope>
    <source>
        <strain evidence="7 8">OF02-7</strain>
    </source>
</reference>
<name>A0A413IHZ8_9BACT</name>
<feature type="signal peptide" evidence="5">
    <location>
        <begin position="1"/>
        <end position="22"/>
    </location>
</feature>
<evidence type="ECO:0000256" key="2">
    <source>
        <dbReference type="ARBA" id="ARBA00022748"/>
    </source>
</evidence>
<dbReference type="PANTHER" id="PTHR42852:SF6">
    <property type="entry name" value="THIOL:DISULFIDE INTERCHANGE PROTEIN DSBE"/>
    <property type="match status" value="1"/>
</dbReference>
<dbReference type="GO" id="GO:0017004">
    <property type="term" value="P:cytochrome complex assembly"/>
    <property type="evidence" value="ECO:0007669"/>
    <property type="project" value="UniProtKB-KW"/>
</dbReference>
<dbReference type="InterPro" id="IPR050553">
    <property type="entry name" value="Thioredoxin_ResA/DsbE_sf"/>
</dbReference>
<dbReference type="OrthoDB" id="1097818at2"/>
<sequence length="465" mass="54010">MMNKVKYIIIACMLFVSAFVCGQQVKIEYTGTDSLWVSELYAFAWNKQVPLNFENGVAVYKVNRTPKVFRLVSKSGFSSLFMVGEDEEVKIKIVESRPLKIQVEGDKSGIFYHLFDEINQQYIAGKQGLIEDYMEAHLNADTVLAGLVKKKLDKLRDKREKAYWKVFRRAVNAKKINDVLIISNIPLELKYRMFDQLKQENMIEVDQVRKMLDLYAKVYTPAYVFNVFFYPCMWGDLLNMQGMNKTERNEFISVTKKDMEYAYYLAACNRACSREVLEDLSSVIQLKSFDYLVGYHMELDEQAKKDTLLRSLTEEMEKTYLTRSGILFENFTAETSQREKIGLSDYRGKYVLLDFWASWCGPCRNILPEIRGLYDKYYPSGKFDVLGISKDKERQKWLEGIKEESLPWKNVLFSEVKLSDEQQFNSVTSLPQLILIGPDGKVLLNVCGADKIVQMRDTIDNLFAK</sequence>
<dbReference type="PROSITE" id="PS51352">
    <property type="entry name" value="THIOREDOXIN_2"/>
    <property type="match status" value="1"/>
</dbReference>
<evidence type="ECO:0000256" key="4">
    <source>
        <dbReference type="ARBA" id="ARBA00023284"/>
    </source>
</evidence>
<protein>
    <submittedName>
        <fullName evidence="7">TlpA family protein disulfide reductase</fullName>
    </submittedName>
</protein>
<evidence type="ECO:0000313" key="8">
    <source>
        <dbReference type="Proteomes" id="UP000286063"/>
    </source>
</evidence>
<evidence type="ECO:0000313" key="7">
    <source>
        <dbReference type="EMBL" id="RGY11446.1"/>
    </source>
</evidence>
<keyword evidence="2" id="KW-0201">Cytochrome c-type biogenesis</keyword>
<evidence type="ECO:0000256" key="1">
    <source>
        <dbReference type="ARBA" id="ARBA00004196"/>
    </source>
</evidence>
<dbReference type="AlphaFoldDB" id="A0A413IHZ8"/>
<dbReference type="InterPro" id="IPR013766">
    <property type="entry name" value="Thioredoxin_domain"/>
</dbReference>
<dbReference type="EMBL" id="QSCR01000054">
    <property type="protein sequence ID" value="RGY11446.1"/>
    <property type="molecule type" value="Genomic_DNA"/>
</dbReference>
<dbReference type="InterPro" id="IPR017937">
    <property type="entry name" value="Thioredoxin_CS"/>
</dbReference>
<comment type="caution">
    <text evidence="7">The sequence shown here is derived from an EMBL/GenBank/DDBJ whole genome shotgun (WGS) entry which is preliminary data.</text>
</comment>
<dbReference type="PROSITE" id="PS00194">
    <property type="entry name" value="THIOREDOXIN_1"/>
    <property type="match status" value="1"/>
</dbReference>
<evidence type="ECO:0000259" key="6">
    <source>
        <dbReference type="PROSITE" id="PS51352"/>
    </source>
</evidence>
<feature type="chain" id="PRO_5019430300" evidence="5">
    <location>
        <begin position="23"/>
        <end position="465"/>
    </location>
</feature>
<dbReference type="InterPro" id="IPR036249">
    <property type="entry name" value="Thioredoxin-like_sf"/>
</dbReference>
<accession>A0A413IHZ8</accession>
<dbReference type="Gene3D" id="3.40.30.10">
    <property type="entry name" value="Glutaredoxin"/>
    <property type="match status" value="1"/>
</dbReference>
<dbReference type="Pfam" id="PF13905">
    <property type="entry name" value="Thioredoxin_8"/>
    <property type="match status" value="1"/>
</dbReference>
<organism evidence="7 8">
    <name type="scientific">Butyricimonas virosa</name>
    <dbReference type="NCBI Taxonomy" id="544645"/>
    <lineage>
        <taxon>Bacteria</taxon>
        <taxon>Pseudomonadati</taxon>
        <taxon>Bacteroidota</taxon>
        <taxon>Bacteroidia</taxon>
        <taxon>Bacteroidales</taxon>
        <taxon>Odoribacteraceae</taxon>
        <taxon>Butyricimonas</taxon>
    </lineage>
</organism>
<feature type="domain" description="Thioredoxin" evidence="6">
    <location>
        <begin position="322"/>
        <end position="464"/>
    </location>
</feature>
<dbReference type="GO" id="GO:0030313">
    <property type="term" value="C:cell envelope"/>
    <property type="evidence" value="ECO:0007669"/>
    <property type="project" value="UniProtKB-SubCell"/>
</dbReference>
<keyword evidence="5" id="KW-0732">Signal</keyword>
<evidence type="ECO:0000256" key="5">
    <source>
        <dbReference type="SAM" id="SignalP"/>
    </source>
</evidence>
<keyword evidence="4" id="KW-0676">Redox-active center</keyword>
<dbReference type="SUPFAM" id="SSF52833">
    <property type="entry name" value="Thioredoxin-like"/>
    <property type="match status" value="1"/>
</dbReference>
<keyword evidence="3" id="KW-1015">Disulfide bond</keyword>
<gene>
    <name evidence="7" type="ORF">DXA50_19305</name>
</gene>
<dbReference type="Proteomes" id="UP000286063">
    <property type="component" value="Unassembled WGS sequence"/>
</dbReference>
<dbReference type="PANTHER" id="PTHR42852">
    <property type="entry name" value="THIOL:DISULFIDE INTERCHANGE PROTEIN DSBE"/>
    <property type="match status" value="1"/>
</dbReference>
<dbReference type="CDD" id="cd02966">
    <property type="entry name" value="TlpA_like_family"/>
    <property type="match status" value="1"/>
</dbReference>
<dbReference type="RefSeq" id="WP_117722631.1">
    <property type="nucleotide sequence ID" value="NZ_CAMFYF010000141.1"/>
</dbReference>